<evidence type="ECO:0000256" key="2">
    <source>
        <dbReference type="ARBA" id="ARBA00004651"/>
    </source>
</evidence>
<evidence type="ECO:0000256" key="10">
    <source>
        <dbReference type="ARBA" id="ARBA00023112"/>
    </source>
</evidence>
<reference evidence="15 16" key="1">
    <citation type="submission" date="2016-10" db="EMBL/GenBank/DDBJ databases">
        <authorList>
            <person name="de Groot N.N."/>
        </authorList>
    </citation>
    <scope>NUCLEOTIDE SEQUENCE [LARGE SCALE GENOMIC DNA]</scope>
    <source>
        <strain evidence="15 16">CGMCC 1.10267</strain>
    </source>
</reference>
<keyword evidence="6" id="KW-0533">Nickel</keyword>
<keyword evidence="12" id="KW-0170">Cobalt</keyword>
<comment type="function">
    <text evidence="1">Efflux system for nickel and cobalt.</text>
</comment>
<dbReference type="GO" id="GO:0032025">
    <property type="term" value="P:response to cobalt ion"/>
    <property type="evidence" value="ECO:0007669"/>
    <property type="project" value="TreeGrafter"/>
</dbReference>
<keyword evidence="8 13" id="KW-1133">Transmembrane helix</keyword>
<dbReference type="InterPro" id="IPR018247">
    <property type="entry name" value="EF_Hand_1_Ca_BS"/>
</dbReference>
<dbReference type="OrthoDB" id="9812956at2"/>
<evidence type="ECO:0000256" key="7">
    <source>
        <dbReference type="ARBA" id="ARBA00022692"/>
    </source>
</evidence>
<evidence type="ECO:0000256" key="12">
    <source>
        <dbReference type="ARBA" id="ARBA00023285"/>
    </source>
</evidence>
<evidence type="ECO:0000256" key="4">
    <source>
        <dbReference type="ARBA" id="ARBA00022448"/>
    </source>
</evidence>
<keyword evidence="9" id="KW-0406">Ion transport</keyword>
<dbReference type="GO" id="GO:0015099">
    <property type="term" value="F:nickel cation transmembrane transporter activity"/>
    <property type="evidence" value="ECO:0007669"/>
    <property type="project" value="InterPro"/>
</dbReference>
<keyword evidence="16" id="KW-1185">Reference proteome</keyword>
<keyword evidence="10" id="KW-0921">Nickel transport</keyword>
<evidence type="ECO:0000256" key="1">
    <source>
        <dbReference type="ARBA" id="ARBA00002510"/>
    </source>
</evidence>
<dbReference type="InterPro" id="IPR051224">
    <property type="entry name" value="NiCoT_RcnA"/>
</dbReference>
<feature type="transmembrane region" description="Helical" evidence="13">
    <location>
        <begin position="369"/>
        <end position="387"/>
    </location>
</feature>
<dbReference type="GO" id="GO:0006824">
    <property type="term" value="P:cobalt ion transport"/>
    <property type="evidence" value="ECO:0007669"/>
    <property type="project" value="UniProtKB-KW"/>
</dbReference>
<protein>
    <submittedName>
        <fullName evidence="15">ABC-type nickel/cobalt efflux system, permease component RcnA</fullName>
    </submittedName>
</protein>
<keyword evidence="11 13" id="KW-0472">Membrane</keyword>
<dbReference type="RefSeq" id="WP_090596930.1">
    <property type="nucleotide sequence ID" value="NZ_FNCS01000007.1"/>
</dbReference>
<feature type="transmembrane region" description="Helical" evidence="13">
    <location>
        <begin position="331"/>
        <end position="357"/>
    </location>
</feature>
<dbReference type="GO" id="GO:0046583">
    <property type="term" value="F:monoatomic cation efflux transmembrane transporter activity"/>
    <property type="evidence" value="ECO:0007669"/>
    <property type="project" value="TreeGrafter"/>
</dbReference>
<dbReference type="AlphaFoldDB" id="A0A1G7WS72"/>
<dbReference type="PANTHER" id="PTHR40659">
    <property type="entry name" value="NICKEL/COBALT EFFLUX SYSTEM RCNA"/>
    <property type="match status" value="1"/>
</dbReference>
<keyword evidence="3" id="KW-0171">Cobalt transport</keyword>
<evidence type="ECO:0000256" key="5">
    <source>
        <dbReference type="ARBA" id="ARBA00022475"/>
    </source>
</evidence>
<dbReference type="InterPro" id="IPR011541">
    <property type="entry name" value="Ni/Co_transpt_high_affinity"/>
</dbReference>
<sequence length="550" mass="58487">MNTNLLRPIAAIVVSAAALLGTAGPAHAHPHVWIDAAGEVLFEDGAIVGMRHHWTFDQYFSSWAIQGLDTDGDGILTTAELQPLADENIQGLDFYSYYTFADPEGLDGHAPVASAGNPSMAYEEGLLTLTFVIDFAEPQPVNGVYDIEVGDPEYYAAFTFPEDDSVTLEGAPETCSVVSKEPEPIDPELEERLWMLGPEVTELPEDLRAAARALANLVTVTCEGTVAATGIQAIQQATTQRPPTPFAAPPAETSLVPTQGGFFGWVNQQQQSFYRAMTSALGALQTDANAFWVLGGLSFLYGVFHAAGPGHGKIVISSYVVANERQLRRGILLSFLSAMMQSVVAVVFILIAAGLLGLTSMAMSAAARWVELISYGMVAALGAWLAARKFLFPHNHGVQPQNSAVDHAHNLRSRAIYGHGADHDHHHHDHGHDHACDHHMVTPEQTSGDWREQLGVIVSVGLRPCSGALVVLVFALSQGLLAAGIFATFLMGLGTAITVAVLASLAVFLKSGALKLTGGGSAAASALWWMEMAGALLVMTFGLILLFAAI</sequence>
<dbReference type="PANTHER" id="PTHR40659:SF1">
    <property type="entry name" value="NICKEL_COBALT EFFLUX SYSTEM RCNA"/>
    <property type="match status" value="1"/>
</dbReference>
<evidence type="ECO:0000256" key="14">
    <source>
        <dbReference type="SAM" id="SignalP"/>
    </source>
</evidence>
<feature type="transmembrane region" description="Helical" evidence="13">
    <location>
        <begin position="454"/>
        <end position="476"/>
    </location>
</feature>
<keyword evidence="5" id="KW-1003">Cell membrane</keyword>
<accession>A0A1G7WS72</accession>
<dbReference type="STRING" id="440168.SAMN04487974_10785"/>
<evidence type="ECO:0000256" key="9">
    <source>
        <dbReference type="ARBA" id="ARBA00023065"/>
    </source>
</evidence>
<feature type="transmembrane region" description="Helical" evidence="13">
    <location>
        <begin position="483"/>
        <end position="508"/>
    </location>
</feature>
<evidence type="ECO:0000256" key="13">
    <source>
        <dbReference type="SAM" id="Phobius"/>
    </source>
</evidence>
<feature type="transmembrane region" description="Helical" evidence="13">
    <location>
        <begin position="528"/>
        <end position="549"/>
    </location>
</feature>
<dbReference type="InterPro" id="IPR010412">
    <property type="entry name" value="DUF1007"/>
</dbReference>
<dbReference type="GO" id="GO:0010045">
    <property type="term" value="P:response to nickel cation"/>
    <property type="evidence" value="ECO:0007669"/>
    <property type="project" value="TreeGrafter"/>
</dbReference>
<keyword evidence="7 13" id="KW-0812">Transmembrane</keyword>
<keyword evidence="14" id="KW-0732">Signal</keyword>
<gene>
    <name evidence="15" type="ORF">SAMN04487974_10785</name>
</gene>
<comment type="subcellular location">
    <subcellularLocation>
        <location evidence="2">Cell membrane</location>
        <topology evidence="2">Multi-pass membrane protein</topology>
    </subcellularLocation>
</comment>
<dbReference type="Pfam" id="PF06226">
    <property type="entry name" value="DUF1007"/>
    <property type="match status" value="1"/>
</dbReference>
<dbReference type="EMBL" id="FNCS01000007">
    <property type="protein sequence ID" value="SDG74817.1"/>
    <property type="molecule type" value="Genomic_DNA"/>
</dbReference>
<proteinExistence type="predicted"/>
<evidence type="ECO:0000256" key="3">
    <source>
        <dbReference type="ARBA" id="ARBA00022426"/>
    </source>
</evidence>
<evidence type="ECO:0000313" key="16">
    <source>
        <dbReference type="Proteomes" id="UP000199495"/>
    </source>
</evidence>
<name>A0A1G7WS72_9HYPH</name>
<organism evidence="15 16">
    <name type="scientific">Pelagibacterium luteolum</name>
    <dbReference type="NCBI Taxonomy" id="440168"/>
    <lineage>
        <taxon>Bacteria</taxon>
        <taxon>Pseudomonadati</taxon>
        <taxon>Pseudomonadota</taxon>
        <taxon>Alphaproteobacteria</taxon>
        <taxon>Hyphomicrobiales</taxon>
        <taxon>Devosiaceae</taxon>
        <taxon>Pelagibacterium</taxon>
    </lineage>
</organism>
<keyword evidence="4" id="KW-0813">Transport</keyword>
<evidence type="ECO:0000256" key="11">
    <source>
        <dbReference type="ARBA" id="ARBA00023136"/>
    </source>
</evidence>
<dbReference type="PROSITE" id="PS00018">
    <property type="entry name" value="EF_HAND_1"/>
    <property type="match status" value="1"/>
</dbReference>
<feature type="chain" id="PRO_5011701244" evidence="14">
    <location>
        <begin position="29"/>
        <end position="550"/>
    </location>
</feature>
<evidence type="ECO:0000256" key="8">
    <source>
        <dbReference type="ARBA" id="ARBA00022989"/>
    </source>
</evidence>
<dbReference type="Proteomes" id="UP000199495">
    <property type="component" value="Unassembled WGS sequence"/>
</dbReference>
<evidence type="ECO:0000256" key="6">
    <source>
        <dbReference type="ARBA" id="ARBA00022596"/>
    </source>
</evidence>
<evidence type="ECO:0000313" key="15">
    <source>
        <dbReference type="EMBL" id="SDG74817.1"/>
    </source>
</evidence>
<dbReference type="GO" id="GO:0005886">
    <property type="term" value="C:plasma membrane"/>
    <property type="evidence" value="ECO:0007669"/>
    <property type="project" value="UniProtKB-SubCell"/>
</dbReference>
<dbReference type="Pfam" id="PF03824">
    <property type="entry name" value="NicO"/>
    <property type="match status" value="1"/>
</dbReference>
<feature type="signal peptide" evidence="14">
    <location>
        <begin position="1"/>
        <end position="28"/>
    </location>
</feature>